<dbReference type="EMBL" id="BAAADO010000003">
    <property type="protein sequence ID" value="GAA0492517.1"/>
    <property type="molecule type" value="Genomic_DNA"/>
</dbReference>
<name>A0ABP3L3A8_9BACI</name>
<keyword evidence="2" id="KW-1185">Reference proteome</keyword>
<protein>
    <submittedName>
        <fullName evidence="1">Uncharacterized protein</fullName>
    </submittedName>
</protein>
<comment type="caution">
    <text evidence="1">The sequence shown here is derived from an EMBL/GenBank/DDBJ whole genome shotgun (WGS) entry which is preliminary data.</text>
</comment>
<reference evidence="2" key="1">
    <citation type="journal article" date="2019" name="Int. J. Syst. Evol. Microbiol.">
        <title>The Global Catalogue of Microorganisms (GCM) 10K type strain sequencing project: providing services to taxonomists for standard genome sequencing and annotation.</title>
        <authorList>
            <consortium name="The Broad Institute Genomics Platform"/>
            <consortium name="The Broad Institute Genome Sequencing Center for Infectious Disease"/>
            <person name="Wu L."/>
            <person name="Ma J."/>
        </authorList>
    </citation>
    <scope>NUCLEOTIDE SEQUENCE [LARGE SCALE GENOMIC DNA]</scope>
    <source>
        <strain evidence="2">JCM 12389</strain>
    </source>
</reference>
<proteinExistence type="predicted"/>
<dbReference type="Proteomes" id="UP001500880">
    <property type="component" value="Unassembled WGS sequence"/>
</dbReference>
<evidence type="ECO:0000313" key="1">
    <source>
        <dbReference type="EMBL" id="GAA0492517.1"/>
    </source>
</evidence>
<accession>A0ABP3L3A8</accession>
<evidence type="ECO:0000313" key="2">
    <source>
        <dbReference type="Proteomes" id="UP001500880"/>
    </source>
</evidence>
<organism evidence="1 2">
    <name type="scientific">Salinibacillus aidingensis</name>
    <dbReference type="NCBI Taxonomy" id="237684"/>
    <lineage>
        <taxon>Bacteria</taxon>
        <taxon>Bacillati</taxon>
        <taxon>Bacillota</taxon>
        <taxon>Bacilli</taxon>
        <taxon>Bacillales</taxon>
        <taxon>Bacillaceae</taxon>
        <taxon>Salinibacillus</taxon>
    </lineage>
</organism>
<gene>
    <name evidence="1" type="ORF">GCM10008986_18590</name>
</gene>
<sequence>MRNVSQGCLLSDFAFIRRVMHSEFNAILDQEFYGNKVFIE</sequence>